<protein>
    <recommendedName>
        <fullName evidence="2 7">GTPase Era</fullName>
    </recommendedName>
</protein>
<feature type="binding site" evidence="7">
    <location>
        <begin position="61"/>
        <end position="65"/>
    </location>
    <ligand>
        <name>GTP</name>
        <dbReference type="ChEBI" id="CHEBI:37565"/>
    </ligand>
</feature>
<dbReference type="PROSITE" id="PS50823">
    <property type="entry name" value="KH_TYPE_2"/>
    <property type="match status" value="1"/>
</dbReference>
<dbReference type="FunFam" id="3.30.300.20:FF:000003">
    <property type="entry name" value="GTPase Era"/>
    <property type="match status" value="1"/>
</dbReference>
<evidence type="ECO:0000256" key="3">
    <source>
        <dbReference type="ARBA" id="ARBA00022517"/>
    </source>
</evidence>
<dbReference type="GO" id="GO:0000028">
    <property type="term" value="P:ribosomal small subunit assembly"/>
    <property type="evidence" value="ECO:0007669"/>
    <property type="project" value="TreeGrafter"/>
</dbReference>
<feature type="region of interest" description="G4" evidence="8">
    <location>
        <begin position="124"/>
        <end position="127"/>
    </location>
</feature>
<feature type="region of interest" description="G3" evidence="8">
    <location>
        <begin position="61"/>
        <end position="64"/>
    </location>
</feature>
<keyword evidence="13" id="KW-1185">Reference proteome</keyword>
<dbReference type="InterPro" id="IPR006073">
    <property type="entry name" value="GTP-bd"/>
</dbReference>
<feature type="domain" description="Era-type G" evidence="11">
    <location>
        <begin position="6"/>
        <end position="182"/>
    </location>
</feature>
<evidence type="ECO:0000256" key="5">
    <source>
        <dbReference type="ARBA" id="ARBA00022884"/>
    </source>
</evidence>
<feature type="region of interest" description="G5" evidence="8">
    <location>
        <begin position="154"/>
        <end position="156"/>
    </location>
</feature>
<dbReference type="GO" id="GO:0070181">
    <property type="term" value="F:small ribosomal subunit rRNA binding"/>
    <property type="evidence" value="ECO:0007669"/>
    <property type="project" value="UniProtKB-UniRule"/>
</dbReference>
<accession>A0L634</accession>
<dbReference type="STRING" id="156889.Mmc1_0908"/>
<evidence type="ECO:0000256" key="9">
    <source>
        <dbReference type="RuleBase" id="RU003761"/>
    </source>
</evidence>
<dbReference type="CDD" id="cd04163">
    <property type="entry name" value="Era"/>
    <property type="match status" value="1"/>
</dbReference>
<evidence type="ECO:0000256" key="4">
    <source>
        <dbReference type="ARBA" id="ARBA00022741"/>
    </source>
</evidence>
<dbReference type="Pfam" id="PF01926">
    <property type="entry name" value="MMR_HSR1"/>
    <property type="match status" value="1"/>
</dbReference>
<evidence type="ECO:0000256" key="2">
    <source>
        <dbReference type="ARBA" id="ARBA00020484"/>
    </source>
</evidence>
<evidence type="ECO:0000256" key="8">
    <source>
        <dbReference type="PROSITE-ProRule" id="PRU01050"/>
    </source>
</evidence>
<dbReference type="HAMAP" id="MF_00367">
    <property type="entry name" value="GTPase_Era"/>
    <property type="match status" value="1"/>
</dbReference>
<dbReference type="Gene3D" id="3.30.300.20">
    <property type="match status" value="1"/>
</dbReference>
<dbReference type="CDD" id="cd22534">
    <property type="entry name" value="KH-II_Era"/>
    <property type="match status" value="1"/>
</dbReference>
<dbReference type="NCBIfam" id="TIGR00231">
    <property type="entry name" value="small_GTP"/>
    <property type="match status" value="1"/>
</dbReference>
<evidence type="ECO:0000259" key="10">
    <source>
        <dbReference type="PROSITE" id="PS50823"/>
    </source>
</evidence>
<dbReference type="SUPFAM" id="SSF54814">
    <property type="entry name" value="Prokaryotic type KH domain (KH-domain type II)"/>
    <property type="match status" value="1"/>
</dbReference>
<dbReference type="GO" id="GO:0005525">
    <property type="term" value="F:GTP binding"/>
    <property type="evidence" value="ECO:0007669"/>
    <property type="project" value="UniProtKB-UniRule"/>
</dbReference>
<comment type="similarity">
    <text evidence="1 7 8 9">Belongs to the TRAFAC class TrmE-Era-EngA-EngB-Septin-like GTPase superfamily. Era GTPase family.</text>
</comment>
<evidence type="ECO:0000256" key="1">
    <source>
        <dbReference type="ARBA" id="ARBA00007921"/>
    </source>
</evidence>
<dbReference type="GO" id="GO:0043024">
    <property type="term" value="F:ribosomal small subunit binding"/>
    <property type="evidence" value="ECO:0007669"/>
    <property type="project" value="TreeGrafter"/>
</dbReference>
<dbReference type="GO" id="GO:0005829">
    <property type="term" value="C:cytosol"/>
    <property type="evidence" value="ECO:0007669"/>
    <property type="project" value="TreeGrafter"/>
</dbReference>
<dbReference type="Pfam" id="PF07650">
    <property type="entry name" value="KH_2"/>
    <property type="match status" value="1"/>
</dbReference>
<keyword evidence="7" id="KW-0472">Membrane</keyword>
<dbReference type="HOGENOM" id="CLU_038009_1_0_5"/>
<dbReference type="eggNOG" id="COG1159">
    <property type="taxonomic scope" value="Bacteria"/>
</dbReference>
<keyword evidence="3 7" id="KW-0690">Ribosome biogenesis</keyword>
<sequence>MTDTFRSGFVAIVGRPNMGKSTFLNRVMGQKLAIVSPKPQTTRTRVLGALNRDNCQIVFLDTPGIHKAGKNLLNRAMVQTAMQSCQEVDAVLYFVDAQRGVTEGDLEIVQRLPRGEAPIYLIINKVDQIPQESLLPLLAKAGESGLPFDEVIPISALEGSNVDYLVGLLDAKMVEGPRYFPEGMVTDQPERFIAGEIVREKLFLNLQQELPYALAVQVEHYEERESGALEFHALIIVHRDSHKAMVIGKQGAMLKKIGSAARYELERLLGCKVILKCWVKVKKDWMDNRQLLQEFGYPDDLRE</sequence>
<dbReference type="InterPro" id="IPR005225">
    <property type="entry name" value="Small_GTP-bd"/>
</dbReference>
<dbReference type="OrthoDB" id="9805918at2"/>
<feature type="region of interest" description="G2" evidence="8">
    <location>
        <begin position="40"/>
        <end position="44"/>
    </location>
</feature>
<keyword evidence="4 7" id="KW-0547">Nucleotide-binding</keyword>
<comment type="function">
    <text evidence="7">An essential GTPase that binds both GDP and GTP, with rapid nucleotide exchange. Plays a role in 16S rRNA processing and 30S ribosomal subunit biogenesis and possibly also in cell cycle regulation and energy metabolism.</text>
</comment>
<dbReference type="RefSeq" id="WP_011712584.1">
    <property type="nucleotide sequence ID" value="NC_008576.1"/>
</dbReference>
<reference evidence="12 13" key="2">
    <citation type="journal article" date="2012" name="Int. J. Syst. Evol. Microbiol.">
        <title>Magnetococcus marinus gen. nov., sp. nov., a marine, magnetotactic bacterium that represents a novel lineage (Magnetococcaceae fam. nov.; Magnetococcales ord. nov.) at the base of the Alphaproteobacteria.</title>
        <authorList>
            <person name="Bazylinski D.A."/>
            <person name="Williams T.J."/>
            <person name="Lefevre C.T."/>
            <person name="Berg R.J."/>
            <person name="Zhang C.L."/>
            <person name="Bowser S.S."/>
            <person name="Dean A.J."/>
            <person name="Beveridge T.J."/>
        </authorList>
    </citation>
    <scope>NUCLEOTIDE SEQUENCE [LARGE SCALE GENOMIC DNA]</scope>
    <source>
        <strain evidence="13">ATCC BAA-1437 / JCM 17883 / MC-1</strain>
    </source>
</reference>
<dbReference type="GO" id="GO:0005886">
    <property type="term" value="C:plasma membrane"/>
    <property type="evidence" value="ECO:0007669"/>
    <property type="project" value="UniProtKB-SubCell"/>
</dbReference>
<dbReference type="GO" id="GO:0003924">
    <property type="term" value="F:GTPase activity"/>
    <property type="evidence" value="ECO:0007669"/>
    <property type="project" value="UniProtKB-UniRule"/>
</dbReference>
<feature type="binding site" evidence="7">
    <location>
        <begin position="124"/>
        <end position="127"/>
    </location>
    <ligand>
        <name>GTP</name>
        <dbReference type="ChEBI" id="CHEBI:37565"/>
    </ligand>
</feature>
<dbReference type="Gene3D" id="3.40.50.300">
    <property type="entry name" value="P-loop containing nucleotide triphosphate hydrolases"/>
    <property type="match status" value="1"/>
</dbReference>
<dbReference type="KEGG" id="mgm:Mmc1_0908"/>
<name>A0L634_MAGMM</name>
<dbReference type="InterPro" id="IPR030388">
    <property type="entry name" value="G_ERA_dom"/>
</dbReference>
<dbReference type="AlphaFoldDB" id="A0L634"/>
<dbReference type="SUPFAM" id="SSF52540">
    <property type="entry name" value="P-loop containing nucleoside triphosphate hydrolases"/>
    <property type="match status" value="1"/>
</dbReference>
<dbReference type="Proteomes" id="UP000002586">
    <property type="component" value="Chromosome"/>
</dbReference>
<keyword evidence="7" id="KW-0699">rRNA-binding</keyword>
<feature type="domain" description="KH type-2" evidence="10">
    <location>
        <begin position="206"/>
        <end position="283"/>
    </location>
</feature>
<proteinExistence type="inferred from homology"/>
<keyword evidence="7" id="KW-1003">Cell membrane</keyword>
<dbReference type="InterPro" id="IPR027417">
    <property type="entry name" value="P-loop_NTPase"/>
</dbReference>
<dbReference type="EMBL" id="CP000471">
    <property type="protein sequence ID" value="ABK43427.1"/>
    <property type="molecule type" value="Genomic_DNA"/>
</dbReference>
<feature type="binding site" evidence="7">
    <location>
        <begin position="14"/>
        <end position="21"/>
    </location>
    <ligand>
        <name>GTP</name>
        <dbReference type="ChEBI" id="CHEBI:37565"/>
    </ligand>
</feature>
<dbReference type="InterPro" id="IPR004044">
    <property type="entry name" value="KH_dom_type_2"/>
</dbReference>
<gene>
    <name evidence="7" type="primary">era</name>
    <name evidence="12" type="ordered locus">Mmc1_0908</name>
</gene>
<keyword evidence="7" id="KW-0963">Cytoplasm</keyword>
<feature type="region of interest" description="G1" evidence="8">
    <location>
        <begin position="14"/>
        <end position="21"/>
    </location>
</feature>
<organism evidence="12 13">
    <name type="scientific">Magnetococcus marinus (strain ATCC BAA-1437 / JCM 17883 / MC-1)</name>
    <dbReference type="NCBI Taxonomy" id="156889"/>
    <lineage>
        <taxon>Bacteria</taxon>
        <taxon>Pseudomonadati</taxon>
        <taxon>Pseudomonadota</taxon>
        <taxon>Magnetococcia</taxon>
        <taxon>Magnetococcales</taxon>
        <taxon>Magnetococcaceae</taxon>
        <taxon>Magnetococcus</taxon>
    </lineage>
</organism>
<dbReference type="PANTHER" id="PTHR42698:SF1">
    <property type="entry name" value="GTPASE ERA, MITOCHONDRIAL"/>
    <property type="match status" value="1"/>
</dbReference>
<comment type="subunit">
    <text evidence="7">Monomer.</text>
</comment>
<dbReference type="NCBIfam" id="TIGR00436">
    <property type="entry name" value="era"/>
    <property type="match status" value="1"/>
</dbReference>
<keyword evidence="5 7" id="KW-0694">RNA-binding</keyword>
<dbReference type="NCBIfam" id="NF000908">
    <property type="entry name" value="PRK00089.1"/>
    <property type="match status" value="1"/>
</dbReference>
<keyword evidence="7" id="KW-0997">Cell inner membrane</keyword>
<reference evidence="13" key="1">
    <citation type="journal article" date="2009" name="Appl. Environ. Microbiol.">
        <title>Complete genome sequence of the chemolithoautotrophic marine magnetotactic coccus strain MC-1.</title>
        <authorList>
            <person name="Schubbe S."/>
            <person name="Williams T.J."/>
            <person name="Xie G."/>
            <person name="Kiss H.E."/>
            <person name="Brettin T.S."/>
            <person name="Martinez D."/>
            <person name="Ross C.A."/>
            <person name="Schuler D."/>
            <person name="Cox B.L."/>
            <person name="Nealson K.H."/>
            <person name="Bazylinski D.A."/>
        </authorList>
    </citation>
    <scope>NUCLEOTIDE SEQUENCE [LARGE SCALE GENOMIC DNA]</scope>
    <source>
        <strain evidence="13">ATCC BAA-1437 / JCM 17883 / MC-1</strain>
    </source>
</reference>
<dbReference type="PANTHER" id="PTHR42698">
    <property type="entry name" value="GTPASE ERA"/>
    <property type="match status" value="1"/>
</dbReference>
<evidence type="ECO:0000256" key="7">
    <source>
        <dbReference type="HAMAP-Rule" id="MF_00367"/>
    </source>
</evidence>
<evidence type="ECO:0000313" key="13">
    <source>
        <dbReference type="Proteomes" id="UP000002586"/>
    </source>
</evidence>
<comment type="subcellular location">
    <subcellularLocation>
        <location evidence="7">Cytoplasm</location>
    </subcellularLocation>
    <subcellularLocation>
        <location evidence="7">Cell inner membrane</location>
        <topology evidence="7">Peripheral membrane protein</topology>
    </subcellularLocation>
</comment>
<dbReference type="InterPro" id="IPR005662">
    <property type="entry name" value="GTPase_Era-like"/>
</dbReference>
<evidence type="ECO:0000256" key="6">
    <source>
        <dbReference type="ARBA" id="ARBA00023134"/>
    </source>
</evidence>
<dbReference type="InterPro" id="IPR015946">
    <property type="entry name" value="KH_dom-like_a/b"/>
</dbReference>
<dbReference type="PROSITE" id="PS51713">
    <property type="entry name" value="G_ERA"/>
    <property type="match status" value="1"/>
</dbReference>
<keyword evidence="6 7" id="KW-0342">GTP-binding</keyword>
<dbReference type="InterPro" id="IPR009019">
    <property type="entry name" value="KH_sf_prok-type"/>
</dbReference>
<evidence type="ECO:0000259" key="11">
    <source>
        <dbReference type="PROSITE" id="PS51713"/>
    </source>
</evidence>
<evidence type="ECO:0000313" key="12">
    <source>
        <dbReference type="EMBL" id="ABK43427.1"/>
    </source>
</evidence>